<dbReference type="EMBL" id="JBBKYA010000001">
    <property type="protein sequence ID" value="MFD3274743.1"/>
    <property type="molecule type" value="Genomic_DNA"/>
</dbReference>
<evidence type="ECO:0000313" key="3">
    <source>
        <dbReference type="Proteomes" id="UP001598114"/>
    </source>
</evidence>
<evidence type="ECO:0000313" key="2">
    <source>
        <dbReference type="EMBL" id="MFD3274743.1"/>
    </source>
</evidence>
<comment type="caution">
    <text evidence="2">The sequence shown here is derived from an EMBL/GenBank/DDBJ whole genome shotgun (WGS) entry which is preliminary data.</text>
</comment>
<reference evidence="2 3" key="1">
    <citation type="submission" date="2024-03" db="EMBL/GenBank/DDBJ databases">
        <title>Aquirufa genome sequencing.</title>
        <authorList>
            <person name="Pitt A."/>
            <person name="Hahn M.W."/>
        </authorList>
    </citation>
    <scope>NUCLEOTIDE SEQUENCE [LARGE SCALE GENOMIC DNA]</scope>
    <source>
        <strain evidence="2 3">PLAD-142S6K</strain>
    </source>
</reference>
<dbReference type="RefSeq" id="WP_377974226.1">
    <property type="nucleotide sequence ID" value="NZ_JBBKYA010000001.1"/>
</dbReference>
<dbReference type="InterPro" id="IPR012341">
    <property type="entry name" value="6hp_glycosidase-like_sf"/>
</dbReference>
<dbReference type="GO" id="GO:0016787">
    <property type="term" value="F:hydrolase activity"/>
    <property type="evidence" value="ECO:0007669"/>
    <property type="project" value="UniProtKB-KW"/>
</dbReference>
<dbReference type="Gene3D" id="1.50.10.10">
    <property type="match status" value="1"/>
</dbReference>
<dbReference type="InterPro" id="IPR010905">
    <property type="entry name" value="Glyco_hydro_88"/>
</dbReference>
<keyword evidence="3" id="KW-1185">Reference proteome</keyword>
<accession>A0ABW6D0Y9</accession>
<sequence length="375" mass="42887">MKKLTLFLLISCPIFAQKELTNWPAKANPLNVGKRTAERFMAVPHSRYGVTFPNPPATQITYPDVCTWLGALGFAQKTNDADLLKRLNEKTDLLLTTEAHLQPKKNHVDNFVFGAIPLAFHLQNGNQDLKKLGLAYADEEFKTLSPEEYTSLKPEVRNWYAAGLSWVTRFWMDDMYMITAVQAKAYEATKNRKYIDRAGYEMVAYLDTLQNPDGLFYHAPDVPYYWGRGDGWLAAGMADLLKILPKDNPHRPRIMKGYQDMMRVLLKHQDANGMWHQLINDPNSWPETSCTGMFTYAFIVGVKNGWLPSATYGKAARKAWIKLQDYVNENGDLTEICEGTNKKNDHQYYLERKRIVGDLHGQGPLLWCVNALLEK</sequence>
<protein>
    <submittedName>
        <fullName evidence="2">Glycoside hydrolase family 88 protein</fullName>
    </submittedName>
</protein>
<gene>
    <name evidence="2" type="ORF">SKC38_00705</name>
</gene>
<proteinExistence type="predicted"/>
<name>A0ABW6D0Y9_9BACT</name>
<dbReference type="SUPFAM" id="SSF48208">
    <property type="entry name" value="Six-hairpin glycosidases"/>
    <property type="match status" value="1"/>
</dbReference>
<dbReference type="PANTHER" id="PTHR33886">
    <property type="entry name" value="UNSATURATED RHAMNOGALACTURONAN HYDROLASE (EUROFUNG)"/>
    <property type="match status" value="1"/>
</dbReference>
<organism evidence="2 3">
    <name type="scientific">Aquirufa echingensis</name>
    <dbReference type="NCBI Taxonomy" id="3096516"/>
    <lineage>
        <taxon>Bacteria</taxon>
        <taxon>Pseudomonadati</taxon>
        <taxon>Bacteroidota</taxon>
        <taxon>Cytophagia</taxon>
        <taxon>Cytophagales</taxon>
        <taxon>Flectobacillaceae</taxon>
        <taxon>Aquirufa</taxon>
    </lineage>
</organism>
<dbReference type="InterPro" id="IPR052043">
    <property type="entry name" value="PolySaccharide_Degr_Enz"/>
</dbReference>
<dbReference type="PANTHER" id="PTHR33886:SF8">
    <property type="entry name" value="UNSATURATED RHAMNOGALACTURONAN HYDROLASE (EUROFUNG)"/>
    <property type="match status" value="1"/>
</dbReference>
<dbReference type="Pfam" id="PF07470">
    <property type="entry name" value="Glyco_hydro_88"/>
    <property type="match status" value="1"/>
</dbReference>
<keyword evidence="1 2" id="KW-0378">Hydrolase</keyword>
<evidence type="ECO:0000256" key="1">
    <source>
        <dbReference type="ARBA" id="ARBA00022801"/>
    </source>
</evidence>
<dbReference type="Proteomes" id="UP001598114">
    <property type="component" value="Unassembled WGS sequence"/>
</dbReference>
<dbReference type="InterPro" id="IPR008928">
    <property type="entry name" value="6-hairpin_glycosidase_sf"/>
</dbReference>